<reference evidence="1 4" key="3">
    <citation type="submission" date="2018-10" db="EMBL/GenBank/DDBJ databases">
        <title>Propionibacterium australiense Genome Sequencing and Assembly.</title>
        <authorList>
            <person name="Bernier A.-M."/>
            <person name="Bernard K."/>
        </authorList>
    </citation>
    <scope>NUCLEOTIDE SEQUENCE [LARGE SCALE GENOMIC DNA]</scope>
    <source>
        <strain evidence="1 4">NML98A078</strain>
    </source>
</reference>
<evidence type="ECO:0000313" key="1">
    <source>
        <dbReference type="EMBL" id="RLP07535.1"/>
    </source>
</evidence>
<accession>A0A383S8J9</accession>
<keyword evidence="3" id="KW-1185">Reference proteome</keyword>
<reference evidence="3" key="2">
    <citation type="submission" date="2018-08" db="EMBL/GenBank/DDBJ databases">
        <authorList>
            <person name="Hornung B."/>
        </authorList>
    </citation>
    <scope>NUCLEOTIDE SEQUENCE [LARGE SCALE GENOMIC DNA]</scope>
</reference>
<proteinExistence type="predicted"/>
<gene>
    <name evidence="1" type="ORF">D7U36_11035</name>
    <name evidence="2" type="ORF">PROPAUS_2155</name>
</gene>
<dbReference type="AlphaFoldDB" id="A0A383S8J9"/>
<protein>
    <submittedName>
        <fullName evidence="2">Uncharacterized protein</fullName>
    </submittedName>
</protein>
<organism evidence="2 3">
    <name type="scientific">Propionibacterium australiense</name>
    <dbReference type="NCBI Taxonomy" id="119981"/>
    <lineage>
        <taxon>Bacteria</taxon>
        <taxon>Bacillati</taxon>
        <taxon>Actinomycetota</taxon>
        <taxon>Actinomycetes</taxon>
        <taxon>Propionibacteriales</taxon>
        <taxon>Propionibacteriaceae</taxon>
        <taxon>Propionibacterium</taxon>
    </lineage>
</organism>
<evidence type="ECO:0000313" key="4">
    <source>
        <dbReference type="Proteomes" id="UP000279336"/>
    </source>
</evidence>
<name>A0A383S8J9_9ACTN</name>
<dbReference type="EMBL" id="RCIW01000018">
    <property type="protein sequence ID" value="RLP07535.1"/>
    <property type="molecule type" value="Genomic_DNA"/>
</dbReference>
<dbReference type="EMBL" id="UNQJ01000019">
    <property type="protein sequence ID" value="SYZ34153.1"/>
    <property type="molecule type" value="Genomic_DNA"/>
</dbReference>
<evidence type="ECO:0000313" key="3">
    <source>
        <dbReference type="Proteomes" id="UP000263928"/>
    </source>
</evidence>
<dbReference type="Proteomes" id="UP000279336">
    <property type="component" value="Unassembled WGS sequence"/>
</dbReference>
<reference evidence="2" key="1">
    <citation type="submission" date="2018-08" db="EMBL/GenBank/DDBJ databases">
        <authorList>
            <person name="Ferrada E.E."/>
            <person name="Latorre B.A."/>
        </authorList>
    </citation>
    <scope>NUCLEOTIDE SEQUENCE [LARGE SCALE GENOMIC DNA]</scope>
    <source>
        <strain evidence="2">Propionibacterium_australiense1</strain>
    </source>
</reference>
<sequence>MGAEGSDRDFSPMLYDVMRELATQLSGRYVEWMDQARSDADEAHWRAEHLRVMREARAVDPDSRSAIEEHTAKLRAALADMPLQAPVLT</sequence>
<dbReference type="Proteomes" id="UP000263928">
    <property type="component" value="Unassembled WGS sequence"/>
</dbReference>
<evidence type="ECO:0000313" key="2">
    <source>
        <dbReference type="EMBL" id="SYZ34153.1"/>
    </source>
</evidence>
<dbReference type="RefSeq" id="WP_119162476.1">
    <property type="nucleotide sequence ID" value="NZ_LR134442.1"/>
</dbReference>